<dbReference type="GO" id="GO:0006355">
    <property type="term" value="P:regulation of DNA-templated transcription"/>
    <property type="evidence" value="ECO:0007669"/>
    <property type="project" value="InterPro"/>
</dbReference>
<dbReference type="Pfam" id="PF00072">
    <property type="entry name" value="Response_reg"/>
    <property type="match status" value="1"/>
</dbReference>
<dbReference type="Gene3D" id="1.10.10.10">
    <property type="entry name" value="Winged helix-like DNA-binding domain superfamily/Winged helix DNA-binding domain"/>
    <property type="match status" value="1"/>
</dbReference>
<dbReference type="Pfam" id="PF00486">
    <property type="entry name" value="Trans_reg_C"/>
    <property type="match status" value="1"/>
</dbReference>
<dbReference type="SMART" id="SM00448">
    <property type="entry name" value="REC"/>
    <property type="match status" value="1"/>
</dbReference>
<proteinExistence type="predicted"/>
<keyword evidence="5" id="KW-0804">Transcription</keyword>
<feature type="domain" description="OmpR/PhoB-type" evidence="9">
    <location>
        <begin position="124"/>
        <end position="221"/>
    </location>
</feature>
<keyword evidence="1 6" id="KW-0597">Phosphoprotein</keyword>
<dbReference type="PATRIC" id="fig|251707.3.peg.4922"/>
<evidence type="ECO:0000313" key="11">
    <source>
        <dbReference type="Proteomes" id="UP000050562"/>
    </source>
</evidence>
<dbReference type="InterPro" id="IPR039420">
    <property type="entry name" value="WalR-like"/>
</dbReference>
<dbReference type="Gene3D" id="6.10.250.690">
    <property type="match status" value="1"/>
</dbReference>
<dbReference type="FunFam" id="1.10.10.10:FF:000058">
    <property type="entry name" value="DNA-binding response OmpR family regulator"/>
    <property type="match status" value="1"/>
</dbReference>
<dbReference type="SUPFAM" id="SSF52172">
    <property type="entry name" value="CheY-like"/>
    <property type="match status" value="1"/>
</dbReference>
<dbReference type="GO" id="GO:0005829">
    <property type="term" value="C:cytosol"/>
    <property type="evidence" value="ECO:0007669"/>
    <property type="project" value="TreeGrafter"/>
</dbReference>
<protein>
    <submittedName>
        <fullName evidence="10">DNA-binding response regulator</fullName>
    </submittedName>
</protein>
<dbReference type="CDD" id="cd17574">
    <property type="entry name" value="REC_OmpR"/>
    <property type="match status" value="1"/>
</dbReference>
<keyword evidence="4 7" id="KW-0238">DNA-binding</keyword>
<dbReference type="PROSITE" id="PS51755">
    <property type="entry name" value="OMPR_PHOB"/>
    <property type="match status" value="1"/>
</dbReference>
<keyword evidence="3" id="KW-0805">Transcription regulation</keyword>
<evidence type="ECO:0000256" key="5">
    <source>
        <dbReference type="ARBA" id="ARBA00023163"/>
    </source>
</evidence>
<dbReference type="EMBL" id="LJRC01000204">
    <property type="protein sequence ID" value="KPY33662.1"/>
    <property type="molecule type" value="Genomic_DNA"/>
</dbReference>
<dbReference type="CDD" id="cd00383">
    <property type="entry name" value="trans_reg_C"/>
    <property type="match status" value="1"/>
</dbReference>
<dbReference type="InterPro" id="IPR011006">
    <property type="entry name" value="CheY-like_superfamily"/>
</dbReference>
<evidence type="ECO:0000256" key="3">
    <source>
        <dbReference type="ARBA" id="ARBA00023015"/>
    </source>
</evidence>
<name>A0A0P9XM86_9PSED</name>
<comment type="caution">
    <text evidence="10">The sequence shown here is derived from an EMBL/GenBank/DDBJ whole genome shotgun (WGS) entry which is preliminary data.</text>
</comment>
<dbReference type="SMART" id="SM00862">
    <property type="entry name" value="Trans_reg_C"/>
    <property type="match status" value="1"/>
</dbReference>
<dbReference type="InterPro" id="IPR001867">
    <property type="entry name" value="OmpR/PhoB-type_DNA-bd"/>
</dbReference>
<evidence type="ECO:0000256" key="6">
    <source>
        <dbReference type="PROSITE-ProRule" id="PRU00169"/>
    </source>
</evidence>
<feature type="domain" description="Response regulatory" evidence="8">
    <location>
        <begin position="2"/>
        <end position="117"/>
    </location>
</feature>
<sequence length="223" mass="25229">MDIFVIENHHDIHDNLVEYFELRGHNVQSALDGLTGLHLAATQTFDAILLDIMLPGIDGNQICRSLRQYSKIDVAILMLSARDELEDRLLGFSVGTDDYITKPFALSEVLARVEAVVARRQKNNRVMVVADLEFDLDTWEVSRRGKPLKLNPTSMKLLEVLMRKSPHVVKRTELEDVVWGRDAPNSDSLRSNIHILRRTLHSGFDAPLLHTAHGLGYKLSQAE</sequence>
<reference evidence="10 11" key="1">
    <citation type="submission" date="2015-09" db="EMBL/GenBank/DDBJ databases">
        <title>Genome announcement of multiple Pseudomonas syringae strains.</title>
        <authorList>
            <person name="Thakur S."/>
            <person name="Wang P.W."/>
            <person name="Gong Y."/>
            <person name="Weir B.S."/>
            <person name="Guttman D.S."/>
        </authorList>
    </citation>
    <scope>NUCLEOTIDE SEQUENCE [LARGE SCALE GENOMIC DNA]</scope>
    <source>
        <strain evidence="10 11">ICMP3956</strain>
    </source>
</reference>
<organism evidence="10 11">
    <name type="scientific">Pseudomonas syringae pv. primulae</name>
    <dbReference type="NCBI Taxonomy" id="251707"/>
    <lineage>
        <taxon>Bacteria</taxon>
        <taxon>Pseudomonadati</taxon>
        <taxon>Pseudomonadota</taxon>
        <taxon>Gammaproteobacteria</taxon>
        <taxon>Pseudomonadales</taxon>
        <taxon>Pseudomonadaceae</taxon>
        <taxon>Pseudomonas</taxon>
    </lineage>
</organism>
<dbReference type="GO" id="GO:0000156">
    <property type="term" value="F:phosphorelay response regulator activity"/>
    <property type="evidence" value="ECO:0007669"/>
    <property type="project" value="TreeGrafter"/>
</dbReference>
<dbReference type="InterPro" id="IPR001789">
    <property type="entry name" value="Sig_transdc_resp-reg_receiver"/>
</dbReference>
<evidence type="ECO:0000256" key="7">
    <source>
        <dbReference type="PROSITE-ProRule" id="PRU01091"/>
    </source>
</evidence>
<dbReference type="PANTHER" id="PTHR48111:SF22">
    <property type="entry name" value="REGULATOR OF RPOS"/>
    <property type="match status" value="1"/>
</dbReference>
<dbReference type="InterPro" id="IPR036388">
    <property type="entry name" value="WH-like_DNA-bd_sf"/>
</dbReference>
<dbReference type="RefSeq" id="WP_057410122.1">
    <property type="nucleotide sequence ID" value="NZ_LJRC01000204.1"/>
</dbReference>
<feature type="DNA-binding region" description="OmpR/PhoB-type" evidence="7">
    <location>
        <begin position="124"/>
        <end position="221"/>
    </location>
</feature>
<gene>
    <name evidence="10" type="ORF">ALO52_03761</name>
</gene>
<dbReference type="GO" id="GO:0032993">
    <property type="term" value="C:protein-DNA complex"/>
    <property type="evidence" value="ECO:0007669"/>
    <property type="project" value="TreeGrafter"/>
</dbReference>
<dbReference type="Proteomes" id="UP000050562">
    <property type="component" value="Unassembled WGS sequence"/>
</dbReference>
<dbReference type="GO" id="GO:0000976">
    <property type="term" value="F:transcription cis-regulatory region binding"/>
    <property type="evidence" value="ECO:0007669"/>
    <property type="project" value="TreeGrafter"/>
</dbReference>
<feature type="modified residue" description="4-aspartylphosphate" evidence="6">
    <location>
        <position position="51"/>
    </location>
</feature>
<accession>A0A0P9XM86</accession>
<evidence type="ECO:0000256" key="4">
    <source>
        <dbReference type="ARBA" id="ARBA00023125"/>
    </source>
</evidence>
<dbReference type="PROSITE" id="PS50110">
    <property type="entry name" value="RESPONSE_REGULATORY"/>
    <property type="match status" value="1"/>
</dbReference>
<dbReference type="InterPro" id="IPR016032">
    <property type="entry name" value="Sig_transdc_resp-reg_C-effctor"/>
</dbReference>
<evidence type="ECO:0000256" key="1">
    <source>
        <dbReference type="ARBA" id="ARBA00022553"/>
    </source>
</evidence>
<dbReference type="PANTHER" id="PTHR48111">
    <property type="entry name" value="REGULATOR OF RPOS"/>
    <property type="match status" value="1"/>
</dbReference>
<dbReference type="Gene3D" id="3.40.50.2300">
    <property type="match status" value="1"/>
</dbReference>
<dbReference type="SUPFAM" id="SSF46894">
    <property type="entry name" value="C-terminal effector domain of the bipartite response regulators"/>
    <property type="match status" value="1"/>
</dbReference>
<evidence type="ECO:0000259" key="9">
    <source>
        <dbReference type="PROSITE" id="PS51755"/>
    </source>
</evidence>
<dbReference type="AlphaFoldDB" id="A0A0P9XM86"/>
<evidence type="ECO:0000259" key="8">
    <source>
        <dbReference type="PROSITE" id="PS50110"/>
    </source>
</evidence>
<evidence type="ECO:0000313" key="10">
    <source>
        <dbReference type="EMBL" id="KPY33662.1"/>
    </source>
</evidence>
<evidence type="ECO:0000256" key="2">
    <source>
        <dbReference type="ARBA" id="ARBA00023012"/>
    </source>
</evidence>
<keyword evidence="2" id="KW-0902">Two-component regulatory system</keyword>